<dbReference type="GO" id="GO:0008270">
    <property type="term" value="F:zinc ion binding"/>
    <property type="evidence" value="ECO:0007669"/>
    <property type="project" value="UniProtKB-KW"/>
</dbReference>
<evidence type="ECO:0000313" key="6">
    <source>
        <dbReference type="EMBL" id="CAI6368851.1"/>
    </source>
</evidence>
<keyword evidence="3" id="KW-0863">Zinc-finger</keyword>
<dbReference type="GO" id="GO:0005634">
    <property type="term" value="C:nucleus"/>
    <property type="evidence" value="ECO:0007669"/>
    <property type="project" value="UniProtKB-SubCell"/>
</dbReference>
<sequence>MTLRIIVGHFHRSEMALHCLEEEQDQLHIPETKLVQDCVTRWNSTHDMMMSISKNREAINNCLRSNRKTEDWYITVSQNEIIADLINILEPFKSATEILCEDKYVTLSIVGRLFKNLISSVECISTDSVIVNEIKLLVSTDLKKRQNKIGSEKQNW</sequence>
<keyword evidence="4" id="KW-0862">Zinc</keyword>
<evidence type="ECO:0000256" key="4">
    <source>
        <dbReference type="ARBA" id="ARBA00022833"/>
    </source>
</evidence>
<evidence type="ECO:0000256" key="1">
    <source>
        <dbReference type="ARBA" id="ARBA00004123"/>
    </source>
</evidence>
<protein>
    <submittedName>
        <fullName evidence="6">Uncharacterized protein</fullName>
    </submittedName>
</protein>
<gene>
    <name evidence="6" type="ORF">MEUPH1_LOCUS23162</name>
</gene>
<keyword evidence="5" id="KW-0539">Nucleus</keyword>
<dbReference type="EMBL" id="CARXXK010000005">
    <property type="protein sequence ID" value="CAI6368851.1"/>
    <property type="molecule type" value="Genomic_DNA"/>
</dbReference>
<dbReference type="PANTHER" id="PTHR46481">
    <property type="entry name" value="ZINC FINGER BED DOMAIN-CONTAINING PROTEIN 4"/>
    <property type="match status" value="1"/>
</dbReference>
<evidence type="ECO:0000313" key="7">
    <source>
        <dbReference type="Proteomes" id="UP001160148"/>
    </source>
</evidence>
<proteinExistence type="predicted"/>
<organism evidence="6 7">
    <name type="scientific">Macrosiphum euphorbiae</name>
    <name type="common">potato aphid</name>
    <dbReference type="NCBI Taxonomy" id="13131"/>
    <lineage>
        <taxon>Eukaryota</taxon>
        <taxon>Metazoa</taxon>
        <taxon>Ecdysozoa</taxon>
        <taxon>Arthropoda</taxon>
        <taxon>Hexapoda</taxon>
        <taxon>Insecta</taxon>
        <taxon>Pterygota</taxon>
        <taxon>Neoptera</taxon>
        <taxon>Paraneoptera</taxon>
        <taxon>Hemiptera</taxon>
        <taxon>Sternorrhyncha</taxon>
        <taxon>Aphidomorpha</taxon>
        <taxon>Aphidoidea</taxon>
        <taxon>Aphididae</taxon>
        <taxon>Macrosiphini</taxon>
        <taxon>Macrosiphum</taxon>
    </lineage>
</organism>
<evidence type="ECO:0000256" key="2">
    <source>
        <dbReference type="ARBA" id="ARBA00022723"/>
    </source>
</evidence>
<keyword evidence="7" id="KW-1185">Reference proteome</keyword>
<keyword evidence="2" id="KW-0479">Metal-binding</keyword>
<dbReference type="InterPro" id="IPR012337">
    <property type="entry name" value="RNaseH-like_sf"/>
</dbReference>
<comment type="caution">
    <text evidence="6">The sequence shown here is derived from an EMBL/GenBank/DDBJ whole genome shotgun (WGS) entry which is preliminary data.</text>
</comment>
<dbReference type="Proteomes" id="UP001160148">
    <property type="component" value="Unassembled WGS sequence"/>
</dbReference>
<accession>A0AAV0XL60</accession>
<dbReference type="InterPro" id="IPR052035">
    <property type="entry name" value="ZnF_BED_domain_contain"/>
</dbReference>
<dbReference type="PANTHER" id="PTHR46481:SF10">
    <property type="entry name" value="ZINC FINGER BED DOMAIN-CONTAINING PROTEIN 39"/>
    <property type="match status" value="1"/>
</dbReference>
<name>A0AAV0XL60_9HEMI</name>
<comment type="subcellular location">
    <subcellularLocation>
        <location evidence="1">Nucleus</location>
    </subcellularLocation>
</comment>
<dbReference type="SUPFAM" id="SSF53098">
    <property type="entry name" value="Ribonuclease H-like"/>
    <property type="match status" value="1"/>
</dbReference>
<dbReference type="AlphaFoldDB" id="A0AAV0XL60"/>
<reference evidence="6 7" key="1">
    <citation type="submission" date="2023-01" db="EMBL/GenBank/DDBJ databases">
        <authorList>
            <person name="Whitehead M."/>
        </authorList>
    </citation>
    <scope>NUCLEOTIDE SEQUENCE [LARGE SCALE GENOMIC DNA]</scope>
</reference>
<evidence type="ECO:0000256" key="3">
    <source>
        <dbReference type="ARBA" id="ARBA00022771"/>
    </source>
</evidence>
<evidence type="ECO:0000256" key="5">
    <source>
        <dbReference type="ARBA" id="ARBA00023242"/>
    </source>
</evidence>